<keyword evidence="4 7" id="KW-0106">Calcium</keyword>
<feature type="region of interest" description="Disordered" evidence="8">
    <location>
        <begin position="763"/>
        <end position="793"/>
    </location>
</feature>
<dbReference type="PANTHER" id="PTHR24026">
    <property type="entry name" value="FAT ATYPICAL CADHERIN-RELATED"/>
    <property type="match status" value="1"/>
</dbReference>
<evidence type="ECO:0000256" key="3">
    <source>
        <dbReference type="ARBA" id="ARBA00022737"/>
    </source>
</evidence>
<dbReference type="PROSITE" id="PS00232">
    <property type="entry name" value="CADHERIN_1"/>
    <property type="match status" value="2"/>
</dbReference>
<evidence type="ECO:0000256" key="4">
    <source>
        <dbReference type="ARBA" id="ARBA00022837"/>
    </source>
</evidence>
<keyword evidence="2 9" id="KW-0812">Transmembrane</keyword>
<evidence type="ECO:0000313" key="12">
    <source>
        <dbReference type="Proteomes" id="UP000274504"/>
    </source>
</evidence>
<dbReference type="OrthoDB" id="6252479at2759"/>
<feature type="domain" description="Cadherin" evidence="10">
    <location>
        <begin position="1"/>
        <end position="44"/>
    </location>
</feature>
<dbReference type="GO" id="GO:0007156">
    <property type="term" value="P:homophilic cell adhesion via plasma membrane adhesion molecules"/>
    <property type="evidence" value="ECO:0007669"/>
    <property type="project" value="InterPro"/>
</dbReference>
<feature type="transmembrane region" description="Helical" evidence="9">
    <location>
        <begin position="396"/>
        <end position="418"/>
    </location>
</feature>
<evidence type="ECO:0000256" key="9">
    <source>
        <dbReference type="SAM" id="Phobius"/>
    </source>
</evidence>
<dbReference type="InterPro" id="IPR015919">
    <property type="entry name" value="Cadherin-like_sf"/>
</dbReference>
<evidence type="ECO:0000313" key="11">
    <source>
        <dbReference type="EMBL" id="VDL61959.1"/>
    </source>
</evidence>
<keyword evidence="5 9" id="KW-1133">Transmembrane helix</keyword>
<name>A0A3P6ZKK1_HYMDI</name>
<dbReference type="Gene3D" id="2.60.40.60">
    <property type="entry name" value="Cadherins"/>
    <property type="match status" value="3"/>
</dbReference>
<evidence type="ECO:0000256" key="2">
    <source>
        <dbReference type="ARBA" id="ARBA00022692"/>
    </source>
</evidence>
<dbReference type="InterPro" id="IPR020894">
    <property type="entry name" value="Cadherin_CS"/>
</dbReference>
<reference evidence="11 12" key="1">
    <citation type="submission" date="2018-11" db="EMBL/GenBank/DDBJ databases">
        <authorList>
            <consortium name="Pathogen Informatics"/>
        </authorList>
    </citation>
    <scope>NUCLEOTIDE SEQUENCE [LARGE SCALE GENOMIC DNA]</scope>
</reference>
<gene>
    <name evidence="11" type="ORF">HDID_LOCUS9574</name>
</gene>
<protein>
    <recommendedName>
        <fullName evidence="10">Cadherin domain-containing protein</fullName>
    </recommendedName>
</protein>
<dbReference type="PANTHER" id="PTHR24026:SF133">
    <property type="entry name" value="CADHERIN-RELATED FAMILY MEMBER 2"/>
    <property type="match status" value="1"/>
</dbReference>
<comment type="subcellular location">
    <subcellularLocation>
        <location evidence="1">Membrane</location>
    </subcellularLocation>
</comment>
<dbReference type="AlphaFoldDB" id="A0A3P6ZKK1"/>
<dbReference type="CDD" id="cd11304">
    <property type="entry name" value="Cadherin_repeat"/>
    <property type="match status" value="2"/>
</dbReference>
<organism evidence="11 12">
    <name type="scientific">Hymenolepis diminuta</name>
    <name type="common">Rat tapeworm</name>
    <dbReference type="NCBI Taxonomy" id="6216"/>
    <lineage>
        <taxon>Eukaryota</taxon>
        <taxon>Metazoa</taxon>
        <taxon>Spiralia</taxon>
        <taxon>Lophotrochozoa</taxon>
        <taxon>Platyhelminthes</taxon>
        <taxon>Cestoda</taxon>
        <taxon>Eucestoda</taxon>
        <taxon>Cyclophyllidea</taxon>
        <taxon>Hymenolepididae</taxon>
        <taxon>Hymenolepis</taxon>
    </lineage>
</organism>
<dbReference type="GO" id="GO:0005886">
    <property type="term" value="C:plasma membrane"/>
    <property type="evidence" value="ECO:0007669"/>
    <property type="project" value="InterPro"/>
</dbReference>
<evidence type="ECO:0000256" key="7">
    <source>
        <dbReference type="PROSITE-ProRule" id="PRU00043"/>
    </source>
</evidence>
<dbReference type="Proteomes" id="UP000274504">
    <property type="component" value="Unassembled WGS sequence"/>
</dbReference>
<dbReference type="EMBL" id="UYSG01011327">
    <property type="protein sequence ID" value="VDL61959.1"/>
    <property type="molecule type" value="Genomic_DNA"/>
</dbReference>
<dbReference type="SMART" id="SM00112">
    <property type="entry name" value="CA"/>
    <property type="match status" value="1"/>
</dbReference>
<keyword evidence="3" id="KW-0677">Repeat</keyword>
<dbReference type="InterPro" id="IPR002126">
    <property type="entry name" value="Cadherin-like_dom"/>
</dbReference>
<keyword evidence="6 9" id="KW-0472">Membrane</keyword>
<dbReference type="PRINTS" id="PR00205">
    <property type="entry name" value="CADHERIN"/>
</dbReference>
<dbReference type="PROSITE" id="PS50268">
    <property type="entry name" value="CADHERIN_2"/>
    <property type="match status" value="2"/>
</dbReference>
<sequence length="793" mass="85493">MDREAIERITLIVLVTDALTQPIFTSTATVSIEVLDENDNSPVFVNPPANMQSGDLAHAFTVRENSPKYTRLSGRLEARDPDAGENGRLLFYIRSVWALKTPASQRGISFGGNMIDNSAPGRQLIDPVKIFQITPDGGIETLVEFDREQVAMYLLSVGVRDNGSKPYSTYASVLVQILDENDNSPVWSFPTETARQINITTANPPGSLVARLQVGFRDFAIVTASFFLSDRKPQLLGLGNINASVSSAGAYFEVRYVEKITQLKAHDADADGAGRVEFQILDSNGQSMPPVSISRGLYNAPPPQPSSQSKHPSPILQEELMGYRVGPFYLNGSTGELLVADRLVPLNLKIRLRAIDCGDAQRLFTDTWMIINVKMDPNEFGGFLGGGRAGALNVTIILVMIAVTAIISLLLIIAIVCVRRKPSRTVMGNGTAVVESEGRMVAYSPGSPFMIPDPNKETLSANTWNGSSKDFYPPGSLTIDENGQVVSTGGMAYGSPILGSDKTSIFCGGVPQQYTSLEANGDIISGSLPMHTFGTMSRNPRQTAVLGSIHGSTTGMRMAGSLQYDADSGDSGRGPSEDGNQLMLMDNQRMFSPHPGHAYGTCSGYRSASRMSYGPRSASAMGNPSNGCIVNPNNGMMNASSRTFIHDPHNNGDPCSCYVEEGQQQGHLQQPRSPPYGEYIDTPGSPFLAQRSPLGGYRTFHFSPSPQRFTPGAGESTISASIGSLPRSRAPSRSTVTFQSPSLVHQQPQQQPIKLDLRGPVELDNSEATFPGLPPRPTTRTVSNLDDNEDIVD</sequence>
<evidence type="ECO:0000259" key="10">
    <source>
        <dbReference type="PROSITE" id="PS50268"/>
    </source>
</evidence>
<evidence type="ECO:0000256" key="6">
    <source>
        <dbReference type="ARBA" id="ARBA00023136"/>
    </source>
</evidence>
<evidence type="ECO:0000256" key="5">
    <source>
        <dbReference type="ARBA" id="ARBA00022989"/>
    </source>
</evidence>
<feature type="domain" description="Cadherin" evidence="10">
    <location>
        <begin position="54"/>
        <end position="187"/>
    </location>
</feature>
<dbReference type="SUPFAM" id="SSF49313">
    <property type="entry name" value="Cadherin-like"/>
    <property type="match status" value="2"/>
</dbReference>
<accession>A0A3P6ZKK1</accession>
<dbReference type="GO" id="GO:0005509">
    <property type="term" value="F:calcium ion binding"/>
    <property type="evidence" value="ECO:0007669"/>
    <property type="project" value="UniProtKB-UniRule"/>
</dbReference>
<proteinExistence type="predicted"/>
<evidence type="ECO:0000256" key="1">
    <source>
        <dbReference type="ARBA" id="ARBA00004370"/>
    </source>
</evidence>
<evidence type="ECO:0000256" key="8">
    <source>
        <dbReference type="SAM" id="MobiDB-lite"/>
    </source>
</evidence>